<sequence length="174" mass="19750">MSVIFLVLFGFALFTNGANCIQRSSINEQWHGQNVLHYQNSIYGNVVVTTREEQFTFFSDGVPIITTPIPDITFVEEFVHLPMLYHPAPMEVLIISGGAGGIINEVLKHPVERIDYVELDPLILEVVKRYSTPLTDMELSSSRVDIHHQDGRYFISQTINRYDLILIGLSNPQD</sequence>
<protein>
    <recommendedName>
        <fullName evidence="3">PABS domain-containing protein</fullName>
    </recommendedName>
</protein>
<keyword evidence="2" id="KW-0808">Transferase</keyword>
<accession>X1BVF2</accession>
<name>X1BVF2_9ZZZZ</name>
<dbReference type="Gene3D" id="3.40.50.150">
    <property type="entry name" value="Vaccinia Virus protein VP39"/>
    <property type="match status" value="1"/>
</dbReference>
<dbReference type="AlphaFoldDB" id="X1BVF2"/>
<dbReference type="InterPro" id="IPR001045">
    <property type="entry name" value="Spermi_synthase"/>
</dbReference>
<proteinExistence type="inferred from homology"/>
<evidence type="ECO:0000256" key="2">
    <source>
        <dbReference type="ARBA" id="ARBA00022679"/>
    </source>
</evidence>
<evidence type="ECO:0000256" key="1">
    <source>
        <dbReference type="ARBA" id="ARBA00007867"/>
    </source>
</evidence>
<dbReference type="GO" id="GO:0004766">
    <property type="term" value="F:spermidine synthase activity"/>
    <property type="evidence" value="ECO:0007669"/>
    <property type="project" value="TreeGrafter"/>
</dbReference>
<dbReference type="GO" id="GO:0008295">
    <property type="term" value="P:spermidine biosynthetic process"/>
    <property type="evidence" value="ECO:0007669"/>
    <property type="project" value="TreeGrafter"/>
</dbReference>
<dbReference type="PANTHER" id="PTHR11558:SF11">
    <property type="entry name" value="SPERMIDINE SYNTHASE"/>
    <property type="match status" value="1"/>
</dbReference>
<dbReference type="PROSITE" id="PS51006">
    <property type="entry name" value="PABS_2"/>
    <property type="match status" value="1"/>
</dbReference>
<evidence type="ECO:0000259" key="3">
    <source>
        <dbReference type="PROSITE" id="PS51006"/>
    </source>
</evidence>
<gene>
    <name evidence="4" type="ORF">S01H4_30479</name>
</gene>
<comment type="similarity">
    <text evidence="1">Belongs to the spermidine/spermine synthase family.</text>
</comment>
<dbReference type="EMBL" id="BART01015737">
    <property type="protein sequence ID" value="GAG88163.1"/>
    <property type="molecule type" value="Genomic_DNA"/>
</dbReference>
<dbReference type="InterPro" id="IPR030374">
    <property type="entry name" value="PABS"/>
</dbReference>
<dbReference type="PANTHER" id="PTHR11558">
    <property type="entry name" value="SPERMIDINE/SPERMINE SYNTHASE"/>
    <property type="match status" value="1"/>
</dbReference>
<reference evidence="4" key="1">
    <citation type="journal article" date="2014" name="Front. Microbiol.">
        <title>High frequency of phylogenetically diverse reductive dehalogenase-homologous genes in deep subseafloor sedimentary metagenomes.</title>
        <authorList>
            <person name="Kawai M."/>
            <person name="Futagami T."/>
            <person name="Toyoda A."/>
            <person name="Takaki Y."/>
            <person name="Nishi S."/>
            <person name="Hori S."/>
            <person name="Arai W."/>
            <person name="Tsubouchi T."/>
            <person name="Morono Y."/>
            <person name="Uchiyama I."/>
            <person name="Ito T."/>
            <person name="Fujiyama A."/>
            <person name="Inagaki F."/>
            <person name="Takami H."/>
        </authorList>
    </citation>
    <scope>NUCLEOTIDE SEQUENCE</scope>
    <source>
        <strain evidence="4">Expedition CK06-06</strain>
    </source>
</reference>
<comment type="caution">
    <text evidence="4">The sequence shown here is derived from an EMBL/GenBank/DDBJ whole genome shotgun (WGS) entry which is preliminary data.</text>
</comment>
<dbReference type="GO" id="GO:0005829">
    <property type="term" value="C:cytosol"/>
    <property type="evidence" value="ECO:0007669"/>
    <property type="project" value="TreeGrafter"/>
</dbReference>
<feature type="domain" description="PABS" evidence="3">
    <location>
        <begin position="79"/>
        <end position="174"/>
    </location>
</feature>
<evidence type="ECO:0000313" key="4">
    <source>
        <dbReference type="EMBL" id="GAG88163.1"/>
    </source>
</evidence>
<dbReference type="InterPro" id="IPR029063">
    <property type="entry name" value="SAM-dependent_MTases_sf"/>
</dbReference>
<dbReference type="Pfam" id="PF01564">
    <property type="entry name" value="Spermine_synth"/>
    <property type="match status" value="1"/>
</dbReference>
<feature type="non-terminal residue" evidence="4">
    <location>
        <position position="174"/>
    </location>
</feature>
<dbReference type="SUPFAM" id="SSF53335">
    <property type="entry name" value="S-adenosyl-L-methionine-dependent methyltransferases"/>
    <property type="match status" value="1"/>
</dbReference>
<organism evidence="4">
    <name type="scientific">marine sediment metagenome</name>
    <dbReference type="NCBI Taxonomy" id="412755"/>
    <lineage>
        <taxon>unclassified sequences</taxon>
        <taxon>metagenomes</taxon>
        <taxon>ecological metagenomes</taxon>
    </lineage>
</organism>